<gene>
    <name evidence="2" type="ORF">BU16DRAFT_567420</name>
</gene>
<evidence type="ECO:0000256" key="1">
    <source>
        <dbReference type="SAM" id="MobiDB-lite"/>
    </source>
</evidence>
<dbReference type="OrthoDB" id="10670946at2759"/>
<dbReference type="EMBL" id="MU004199">
    <property type="protein sequence ID" value="KAF2489240.1"/>
    <property type="molecule type" value="Genomic_DNA"/>
</dbReference>
<protein>
    <submittedName>
        <fullName evidence="2">Uncharacterized protein</fullName>
    </submittedName>
</protein>
<accession>A0A6A6QB70</accession>
<feature type="compositionally biased region" description="Low complexity" evidence="1">
    <location>
        <begin position="31"/>
        <end position="46"/>
    </location>
</feature>
<name>A0A6A6QB70_9PEZI</name>
<feature type="compositionally biased region" description="Acidic residues" evidence="1">
    <location>
        <begin position="187"/>
        <end position="204"/>
    </location>
</feature>
<evidence type="ECO:0000313" key="2">
    <source>
        <dbReference type="EMBL" id="KAF2489240.1"/>
    </source>
</evidence>
<feature type="compositionally biased region" description="Acidic residues" evidence="1">
    <location>
        <begin position="242"/>
        <end position="265"/>
    </location>
</feature>
<feature type="region of interest" description="Disordered" evidence="1">
    <location>
        <begin position="171"/>
        <end position="308"/>
    </location>
</feature>
<reference evidence="2" key="1">
    <citation type="journal article" date="2020" name="Stud. Mycol.">
        <title>101 Dothideomycetes genomes: a test case for predicting lifestyles and emergence of pathogens.</title>
        <authorList>
            <person name="Haridas S."/>
            <person name="Albert R."/>
            <person name="Binder M."/>
            <person name="Bloem J."/>
            <person name="Labutti K."/>
            <person name="Salamov A."/>
            <person name="Andreopoulos B."/>
            <person name="Baker S."/>
            <person name="Barry K."/>
            <person name="Bills G."/>
            <person name="Bluhm B."/>
            <person name="Cannon C."/>
            <person name="Castanera R."/>
            <person name="Culley D."/>
            <person name="Daum C."/>
            <person name="Ezra D."/>
            <person name="Gonzalez J."/>
            <person name="Henrissat B."/>
            <person name="Kuo A."/>
            <person name="Liang C."/>
            <person name="Lipzen A."/>
            <person name="Lutzoni F."/>
            <person name="Magnuson J."/>
            <person name="Mondo S."/>
            <person name="Nolan M."/>
            <person name="Ohm R."/>
            <person name="Pangilinan J."/>
            <person name="Park H.-J."/>
            <person name="Ramirez L."/>
            <person name="Alfaro M."/>
            <person name="Sun H."/>
            <person name="Tritt A."/>
            <person name="Yoshinaga Y."/>
            <person name="Zwiers L.-H."/>
            <person name="Turgeon B."/>
            <person name="Goodwin S."/>
            <person name="Spatafora J."/>
            <person name="Crous P."/>
            <person name="Grigoriev I."/>
        </authorList>
    </citation>
    <scope>NUCLEOTIDE SEQUENCE</scope>
    <source>
        <strain evidence="2">CBS 269.34</strain>
    </source>
</reference>
<feature type="region of interest" description="Disordered" evidence="1">
    <location>
        <begin position="1"/>
        <end position="139"/>
    </location>
</feature>
<dbReference type="Proteomes" id="UP000799750">
    <property type="component" value="Unassembled WGS sequence"/>
</dbReference>
<organism evidence="2 3">
    <name type="scientific">Lophium mytilinum</name>
    <dbReference type="NCBI Taxonomy" id="390894"/>
    <lineage>
        <taxon>Eukaryota</taxon>
        <taxon>Fungi</taxon>
        <taxon>Dikarya</taxon>
        <taxon>Ascomycota</taxon>
        <taxon>Pezizomycotina</taxon>
        <taxon>Dothideomycetes</taxon>
        <taxon>Pleosporomycetidae</taxon>
        <taxon>Mytilinidiales</taxon>
        <taxon>Mytilinidiaceae</taxon>
        <taxon>Lophium</taxon>
    </lineage>
</organism>
<sequence length="351" mass="38708">MPKQQKLPKKDQASKTPYSRSTRQQTHDRSVGTVASTTTSMSSRAAPQAKRAPVEAGSGSWEKSRPMRVGRMQEMRDRRDKARRRELYESTLLRQREESKEDSTSSEAEESEAEVVYRQPKTSQLKEKGAVTPNQTTGLKGLRLSKGVIVPPPAVTAPSRYSTWMELGNDESILPFGTSSGVRTTATDDDSESEDQTDPEESEENCSHSDSEESEAEVTYQQPKSSRPVERGAARSIPIDIDSTDSSEEDGMTSDNDSEGEDSTDPMDVVDVASDYTPPPAAISRGSSNTVSIHEGADATKARPMPVTEGVVPQQVAADETREVPPHQQLINFLETRFGRFGQYRGKDRQY</sequence>
<evidence type="ECO:0000313" key="3">
    <source>
        <dbReference type="Proteomes" id="UP000799750"/>
    </source>
</evidence>
<feature type="compositionally biased region" description="Basic and acidic residues" evidence="1">
    <location>
        <begin position="71"/>
        <end position="103"/>
    </location>
</feature>
<proteinExistence type="predicted"/>
<keyword evidence="3" id="KW-1185">Reference proteome</keyword>
<feature type="compositionally biased region" description="Polar residues" evidence="1">
    <location>
        <begin position="14"/>
        <end position="24"/>
    </location>
</feature>
<dbReference type="AlphaFoldDB" id="A0A6A6QB70"/>